<dbReference type="EMBL" id="LYXE01000072">
    <property type="protein sequence ID" value="PDV99441.1"/>
    <property type="molecule type" value="Genomic_DNA"/>
</dbReference>
<evidence type="ECO:0000313" key="13">
    <source>
        <dbReference type="Proteomes" id="UP000220922"/>
    </source>
</evidence>
<dbReference type="GO" id="GO:0005524">
    <property type="term" value="F:ATP binding"/>
    <property type="evidence" value="ECO:0007669"/>
    <property type="project" value="UniProtKB-KW"/>
</dbReference>
<dbReference type="SUPFAM" id="SSF52540">
    <property type="entry name" value="P-loop containing nucleoside triphosphate hydrolases"/>
    <property type="match status" value="1"/>
</dbReference>
<dbReference type="InterPro" id="IPR003439">
    <property type="entry name" value="ABC_transporter-like_ATP-bd"/>
</dbReference>
<dbReference type="PANTHER" id="PTHR43394:SF1">
    <property type="entry name" value="ATP-BINDING CASSETTE SUB-FAMILY B MEMBER 10, MITOCHONDRIAL"/>
    <property type="match status" value="1"/>
</dbReference>
<dbReference type="NCBIfam" id="TIGR02868">
    <property type="entry name" value="CydC"/>
    <property type="match status" value="1"/>
</dbReference>
<protein>
    <submittedName>
        <fullName evidence="12">Thiol reductant ABC exporter subunit CydC</fullName>
    </submittedName>
</protein>
<dbReference type="FunFam" id="3.40.50.300:FF:000299">
    <property type="entry name" value="ABC transporter ATP-binding protein/permease"/>
    <property type="match status" value="1"/>
</dbReference>
<organism evidence="12 13">
    <name type="scientific">Candidatus Chloroploca asiatica</name>
    <dbReference type="NCBI Taxonomy" id="1506545"/>
    <lineage>
        <taxon>Bacteria</taxon>
        <taxon>Bacillati</taxon>
        <taxon>Chloroflexota</taxon>
        <taxon>Chloroflexia</taxon>
        <taxon>Chloroflexales</taxon>
        <taxon>Chloroflexineae</taxon>
        <taxon>Oscillochloridaceae</taxon>
        <taxon>Candidatus Chloroploca</taxon>
    </lineage>
</organism>
<feature type="transmembrane region" description="Helical" evidence="9">
    <location>
        <begin position="136"/>
        <end position="157"/>
    </location>
</feature>
<dbReference type="Proteomes" id="UP000220922">
    <property type="component" value="Unassembled WGS sequence"/>
</dbReference>
<dbReference type="PROSITE" id="PS50893">
    <property type="entry name" value="ABC_TRANSPORTER_2"/>
    <property type="match status" value="1"/>
</dbReference>
<dbReference type="AlphaFoldDB" id="A0A2H3KZI1"/>
<dbReference type="GO" id="GO:0034775">
    <property type="term" value="P:glutathione transmembrane transport"/>
    <property type="evidence" value="ECO:0007669"/>
    <property type="project" value="InterPro"/>
</dbReference>
<dbReference type="Pfam" id="PF00664">
    <property type="entry name" value="ABC_membrane"/>
    <property type="match status" value="1"/>
</dbReference>
<dbReference type="PANTHER" id="PTHR43394">
    <property type="entry name" value="ATP-DEPENDENT PERMEASE MDL1, MITOCHONDRIAL"/>
    <property type="match status" value="1"/>
</dbReference>
<feature type="transmembrane region" description="Helical" evidence="9">
    <location>
        <begin position="20"/>
        <end position="40"/>
    </location>
</feature>
<dbReference type="Pfam" id="PF00005">
    <property type="entry name" value="ABC_tran"/>
    <property type="match status" value="1"/>
</dbReference>
<dbReference type="InterPro" id="IPR027417">
    <property type="entry name" value="P-loop_NTPase"/>
</dbReference>
<sequence>MSTPRLFLRLLVLIAPYRGWFAVAVLLGFATVGSSIGLIATSSYLIASAALMPSIAVLSIPIVGVRFFGIARALFRYAERYTAHTATFRLLAGMRGWFYEAVEPLAPAGLIDQRGGDLLARAVGDVETLEQFYLRVLAPPLVALLAGLLACGLMLAFDVRLALMLLLLLGLAGLVVPLLVHALSRRPARASIAHRAALSTNLVEGVQALDDLLALGREDLLLARVREDSRRLAQAQEHLATVRGLGNGLVLLLSHLAALAMLLLAIPLVRNGELDGVYLALLALTALASFEAVTPLAVALQSLETSLAAARRIFAITDTPAQISNEPATSPEPQDYSLELRNVSFSYPGQSQNVLENLSLRIEAGQQLALIGPSGAGKSTLVYLILRFWEGWSGEILLGGVPLRAYRAEDVRQMIGVVAQHTHLFNGTIADNLRIARPMASQAELDEACRRAHLSDLIKRLPNGYDTWIGEQGMKLSGGERQRLAIAHALLKDAPILILDEPTAHLDQATASDVVTALEQLRQGRTTLTITHRHEHLASVERIVKLYQARCGNDADHPTTKGAES</sequence>
<proteinExistence type="predicted"/>
<evidence type="ECO:0000256" key="2">
    <source>
        <dbReference type="ARBA" id="ARBA00022448"/>
    </source>
</evidence>
<dbReference type="SMART" id="SM00382">
    <property type="entry name" value="AAA"/>
    <property type="match status" value="1"/>
</dbReference>
<feature type="transmembrane region" description="Helical" evidence="9">
    <location>
        <begin position="276"/>
        <end position="303"/>
    </location>
</feature>
<dbReference type="SUPFAM" id="SSF90123">
    <property type="entry name" value="ABC transporter transmembrane region"/>
    <property type="match status" value="1"/>
</dbReference>
<dbReference type="InterPro" id="IPR003593">
    <property type="entry name" value="AAA+_ATPase"/>
</dbReference>
<keyword evidence="3" id="KW-1003">Cell membrane</keyword>
<dbReference type="InterPro" id="IPR014223">
    <property type="entry name" value="ABC_CydC/D"/>
</dbReference>
<feature type="transmembrane region" description="Helical" evidence="9">
    <location>
        <begin position="163"/>
        <end position="183"/>
    </location>
</feature>
<dbReference type="GO" id="GO:0015421">
    <property type="term" value="F:ABC-type oligopeptide transporter activity"/>
    <property type="evidence" value="ECO:0007669"/>
    <property type="project" value="TreeGrafter"/>
</dbReference>
<keyword evidence="5" id="KW-0547">Nucleotide-binding</keyword>
<keyword evidence="7 9" id="KW-1133">Transmembrane helix</keyword>
<evidence type="ECO:0000256" key="9">
    <source>
        <dbReference type="SAM" id="Phobius"/>
    </source>
</evidence>
<dbReference type="RefSeq" id="WP_097651915.1">
    <property type="nucleotide sequence ID" value="NZ_LYXE01000072.1"/>
</dbReference>
<keyword evidence="6" id="KW-0067">ATP-binding</keyword>
<dbReference type="InterPro" id="IPR039421">
    <property type="entry name" value="Type_1_exporter"/>
</dbReference>
<evidence type="ECO:0000256" key="5">
    <source>
        <dbReference type="ARBA" id="ARBA00022741"/>
    </source>
</evidence>
<evidence type="ECO:0000256" key="4">
    <source>
        <dbReference type="ARBA" id="ARBA00022692"/>
    </source>
</evidence>
<dbReference type="OrthoDB" id="9762778at2"/>
<dbReference type="Gene3D" id="3.40.50.300">
    <property type="entry name" value="P-loop containing nucleotide triphosphate hydrolases"/>
    <property type="match status" value="1"/>
</dbReference>
<evidence type="ECO:0000259" key="11">
    <source>
        <dbReference type="PROSITE" id="PS50929"/>
    </source>
</evidence>
<gene>
    <name evidence="12" type="ORF">A9Q02_12435</name>
</gene>
<evidence type="ECO:0000313" key="12">
    <source>
        <dbReference type="EMBL" id="PDV99441.1"/>
    </source>
</evidence>
<evidence type="ECO:0000256" key="6">
    <source>
        <dbReference type="ARBA" id="ARBA00022840"/>
    </source>
</evidence>
<dbReference type="Gene3D" id="1.20.1560.10">
    <property type="entry name" value="ABC transporter type 1, transmembrane domain"/>
    <property type="match status" value="1"/>
</dbReference>
<keyword evidence="8 9" id="KW-0472">Membrane</keyword>
<keyword evidence="13" id="KW-1185">Reference proteome</keyword>
<dbReference type="PROSITE" id="PS50929">
    <property type="entry name" value="ABC_TM1F"/>
    <property type="match status" value="1"/>
</dbReference>
<evidence type="ECO:0000259" key="10">
    <source>
        <dbReference type="PROSITE" id="PS50893"/>
    </source>
</evidence>
<evidence type="ECO:0000256" key="8">
    <source>
        <dbReference type="ARBA" id="ARBA00023136"/>
    </source>
</evidence>
<feature type="transmembrane region" description="Helical" evidence="9">
    <location>
        <begin position="249"/>
        <end position="270"/>
    </location>
</feature>
<reference evidence="12 13" key="1">
    <citation type="submission" date="2016-05" db="EMBL/GenBank/DDBJ databases">
        <authorList>
            <person name="Lavstsen T."/>
            <person name="Jespersen J.S."/>
        </authorList>
    </citation>
    <scope>NUCLEOTIDE SEQUENCE [LARGE SCALE GENOMIC DNA]</scope>
    <source>
        <strain evidence="12 13">B7-9</strain>
    </source>
</reference>
<name>A0A2H3KZI1_9CHLR</name>
<feature type="domain" description="ABC transporter" evidence="10">
    <location>
        <begin position="338"/>
        <end position="563"/>
    </location>
</feature>
<dbReference type="GO" id="GO:0045454">
    <property type="term" value="P:cell redox homeostasis"/>
    <property type="evidence" value="ECO:0007669"/>
    <property type="project" value="InterPro"/>
</dbReference>
<dbReference type="InterPro" id="IPR036640">
    <property type="entry name" value="ABC1_TM_sf"/>
</dbReference>
<accession>A0A2H3KZI1</accession>
<keyword evidence="2" id="KW-0813">Transport</keyword>
<comment type="caution">
    <text evidence="12">The sequence shown here is derived from an EMBL/GenBank/DDBJ whole genome shotgun (WGS) entry which is preliminary data.</text>
</comment>
<dbReference type="InterPro" id="IPR011527">
    <property type="entry name" value="ABC1_TM_dom"/>
</dbReference>
<dbReference type="GO" id="GO:0005886">
    <property type="term" value="C:plasma membrane"/>
    <property type="evidence" value="ECO:0007669"/>
    <property type="project" value="UniProtKB-SubCell"/>
</dbReference>
<evidence type="ECO:0000256" key="7">
    <source>
        <dbReference type="ARBA" id="ARBA00022989"/>
    </source>
</evidence>
<keyword evidence="4 9" id="KW-0812">Transmembrane</keyword>
<feature type="transmembrane region" description="Helical" evidence="9">
    <location>
        <begin position="46"/>
        <end position="68"/>
    </location>
</feature>
<feature type="domain" description="ABC transmembrane type-1" evidence="11">
    <location>
        <begin position="22"/>
        <end position="305"/>
    </location>
</feature>
<evidence type="ECO:0000256" key="3">
    <source>
        <dbReference type="ARBA" id="ARBA00022475"/>
    </source>
</evidence>
<dbReference type="GO" id="GO:0016887">
    <property type="term" value="F:ATP hydrolysis activity"/>
    <property type="evidence" value="ECO:0007669"/>
    <property type="project" value="InterPro"/>
</dbReference>
<comment type="subcellular location">
    <subcellularLocation>
        <location evidence="1">Cell membrane</location>
        <topology evidence="1">Multi-pass membrane protein</topology>
    </subcellularLocation>
</comment>
<evidence type="ECO:0000256" key="1">
    <source>
        <dbReference type="ARBA" id="ARBA00004651"/>
    </source>
</evidence>